<name>A0ABW4KSY4_9BURK</name>
<dbReference type="RefSeq" id="WP_187265581.1">
    <property type="nucleotide sequence ID" value="NZ_JBHUEJ010000019.1"/>
</dbReference>
<feature type="region of interest" description="Disordered" evidence="1">
    <location>
        <begin position="119"/>
        <end position="142"/>
    </location>
</feature>
<feature type="chain" id="PRO_5045104203" evidence="2">
    <location>
        <begin position="35"/>
        <end position="189"/>
    </location>
</feature>
<feature type="region of interest" description="Disordered" evidence="1">
    <location>
        <begin position="36"/>
        <end position="59"/>
    </location>
</feature>
<organism evidence="4 5">
    <name type="scientific">Ottowia flava</name>
    <dbReference type="NCBI Taxonomy" id="2675430"/>
    <lineage>
        <taxon>Bacteria</taxon>
        <taxon>Pseudomonadati</taxon>
        <taxon>Pseudomonadota</taxon>
        <taxon>Betaproteobacteria</taxon>
        <taxon>Burkholderiales</taxon>
        <taxon>Comamonadaceae</taxon>
        <taxon>Ottowia</taxon>
    </lineage>
</organism>
<comment type="caution">
    <text evidence="4">The sequence shown here is derived from an EMBL/GenBank/DDBJ whole genome shotgun (WGS) entry which is preliminary data.</text>
</comment>
<sequence>MTRTASTLFSSRHALLGAQFGALLLFAAPWGALAQPTPAASAPQAGASAPKAPAGPTAPTIKRWVDERGVVHFSDAPPPANGRPASRVTDIATVPPLAASEQSRARDLMQQYRNYLDQEPQASASAASAARRATGPSASNQSCAAQWQRYGAAYRCLDGFRAAKGVVRPEAFERCPVVKEPDCPAPSSP</sequence>
<dbReference type="Proteomes" id="UP001597304">
    <property type="component" value="Unassembled WGS sequence"/>
</dbReference>
<gene>
    <name evidence="4" type="ORF">ACFSF0_10045</name>
</gene>
<keyword evidence="5" id="KW-1185">Reference proteome</keyword>
<dbReference type="InterPro" id="IPR025392">
    <property type="entry name" value="DUF4124"/>
</dbReference>
<evidence type="ECO:0000259" key="3">
    <source>
        <dbReference type="Pfam" id="PF13511"/>
    </source>
</evidence>
<protein>
    <submittedName>
        <fullName evidence="4">DUF4124 domain-containing protein</fullName>
    </submittedName>
</protein>
<accession>A0ABW4KSY4</accession>
<evidence type="ECO:0000313" key="5">
    <source>
        <dbReference type="Proteomes" id="UP001597304"/>
    </source>
</evidence>
<evidence type="ECO:0000256" key="2">
    <source>
        <dbReference type="SAM" id="SignalP"/>
    </source>
</evidence>
<feature type="domain" description="DUF4124" evidence="3">
    <location>
        <begin position="54"/>
        <end position="103"/>
    </location>
</feature>
<feature type="compositionally biased region" description="Low complexity" evidence="1">
    <location>
        <begin position="122"/>
        <end position="139"/>
    </location>
</feature>
<feature type="signal peptide" evidence="2">
    <location>
        <begin position="1"/>
        <end position="34"/>
    </location>
</feature>
<keyword evidence="2" id="KW-0732">Signal</keyword>
<evidence type="ECO:0000313" key="4">
    <source>
        <dbReference type="EMBL" id="MFD1710947.1"/>
    </source>
</evidence>
<dbReference type="Pfam" id="PF13511">
    <property type="entry name" value="DUF4124"/>
    <property type="match status" value="1"/>
</dbReference>
<evidence type="ECO:0000256" key="1">
    <source>
        <dbReference type="SAM" id="MobiDB-lite"/>
    </source>
</evidence>
<dbReference type="EMBL" id="JBHUEJ010000019">
    <property type="protein sequence ID" value="MFD1710947.1"/>
    <property type="molecule type" value="Genomic_DNA"/>
</dbReference>
<reference evidence="5" key="1">
    <citation type="journal article" date="2019" name="Int. J. Syst. Evol. Microbiol.">
        <title>The Global Catalogue of Microorganisms (GCM) 10K type strain sequencing project: providing services to taxonomists for standard genome sequencing and annotation.</title>
        <authorList>
            <consortium name="The Broad Institute Genomics Platform"/>
            <consortium name="The Broad Institute Genome Sequencing Center for Infectious Disease"/>
            <person name="Wu L."/>
            <person name="Ma J."/>
        </authorList>
    </citation>
    <scope>NUCLEOTIDE SEQUENCE [LARGE SCALE GENOMIC DNA]</scope>
    <source>
        <strain evidence="5">LMG 29247</strain>
    </source>
</reference>
<proteinExistence type="predicted"/>